<evidence type="ECO:0000313" key="3">
    <source>
        <dbReference type="EMBL" id="OHA84847.1"/>
    </source>
</evidence>
<keyword evidence="2" id="KW-1133">Transmembrane helix</keyword>
<reference evidence="3 4" key="1">
    <citation type="journal article" date="2016" name="Nat. Commun.">
        <title>Thousands of microbial genomes shed light on interconnected biogeochemical processes in an aquifer system.</title>
        <authorList>
            <person name="Anantharaman K."/>
            <person name="Brown C.T."/>
            <person name="Hug L.A."/>
            <person name="Sharon I."/>
            <person name="Castelle C.J."/>
            <person name="Probst A.J."/>
            <person name="Thomas B.C."/>
            <person name="Singh A."/>
            <person name="Wilkins M.J."/>
            <person name="Karaoz U."/>
            <person name="Brodie E.L."/>
            <person name="Williams K.H."/>
            <person name="Hubbard S.S."/>
            <person name="Banfield J.F."/>
        </authorList>
    </citation>
    <scope>NUCLEOTIDE SEQUENCE [LARGE SCALE GENOMIC DNA]</scope>
</reference>
<dbReference type="AlphaFoldDB" id="A0A1G2SID5"/>
<proteinExistence type="predicted"/>
<gene>
    <name evidence="3" type="ORF">A2591_00755</name>
</gene>
<comment type="caution">
    <text evidence="3">The sequence shown here is derived from an EMBL/GenBank/DDBJ whole genome shotgun (WGS) entry which is preliminary data.</text>
</comment>
<dbReference type="Proteomes" id="UP000178168">
    <property type="component" value="Unassembled WGS sequence"/>
</dbReference>
<name>A0A1G2SID5_9BACT</name>
<evidence type="ECO:0000256" key="1">
    <source>
        <dbReference type="SAM" id="Coils"/>
    </source>
</evidence>
<keyword evidence="1" id="KW-0175">Coiled coil</keyword>
<feature type="coiled-coil region" evidence="1">
    <location>
        <begin position="50"/>
        <end position="77"/>
    </location>
</feature>
<dbReference type="EMBL" id="MHUZ01000034">
    <property type="protein sequence ID" value="OHA84847.1"/>
    <property type="molecule type" value="Genomic_DNA"/>
</dbReference>
<organism evidence="3 4">
    <name type="scientific">Candidatus Yonathbacteria bacterium RIFOXYD1_FULL_52_36</name>
    <dbReference type="NCBI Taxonomy" id="1802730"/>
    <lineage>
        <taxon>Bacteria</taxon>
        <taxon>Candidatus Yonathiibacteriota</taxon>
    </lineage>
</organism>
<keyword evidence="2" id="KW-0472">Membrane</keyword>
<protein>
    <submittedName>
        <fullName evidence="3">Uncharacterized protein</fullName>
    </submittedName>
</protein>
<feature type="transmembrane region" description="Helical" evidence="2">
    <location>
        <begin position="27"/>
        <end position="49"/>
    </location>
</feature>
<dbReference type="STRING" id="1802730.A2591_00755"/>
<keyword evidence="2" id="KW-0812">Transmembrane</keyword>
<sequence length="243" mass="26224">MERDTNIAFIPKAPLTTGGSSSRPTSIFFIVGILTFFSVVGAAGGLFVYKNVLEKHLSEQEARIAELRSDYDKNAERAEVIRRAEELGIQVGSVKALLNEHLVLTPLFDFLEAHTLKEVQLASFAFEKDAEAGALTVELGAVTTSYMTAALQREELKQWTAAFQKKDAPLCNGAGQDPCLVSSLTISTPELTEEGSVSFTITLDLNREALRYARSVAPATPVADTAAVDSAPALEVTEIQTTN</sequence>
<evidence type="ECO:0000256" key="2">
    <source>
        <dbReference type="SAM" id="Phobius"/>
    </source>
</evidence>
<evidence type="ECO:0000313" key="4">
    <source>
        <dbReference type="Proteomes" id="UP000178168"/>
    </source>
</evidence>
<accession>A0A1G2SID5</accession>